<evidence type="ECO:0000259" key="2">
    <source>
        <dbReference type="Pfam" id="PF05099"/>
    </source>
</evidence>
<evidence type="ECO:0000313" key="4">
    <source>
        <dbReference type="Proteomes" id="UP001464891"/>
    </source>
</evidence>
<proteinExistence type="predicted"/>
<keyword evidence="4" id="KW-1185">Reference proteome</keyword>
<reference evidence="3 4" key="1">
    <citation type="submission" date="2022-04" db="EMBL/GenBank/DDBJ databases">
        <title>Positive selection, recombination, and allopatry shape intraspecific diversity of widespread and dominant cyanobacteria.</title>
        <authorList>
            <person name="Wei J."/>
            <person name="Shu W."/>
            <person name="Hu C."/>
        </authorList>
    </citation>
    <scope>NUCLEOTIDE SEQUENCE [LARGE SCALE GENOMIC DNA]</scope>
    <source>
        <strain evidence="3 4">GB2-A4</strain>
    </source>
</reference>
<feature type="transmembrane region" description="Helical" evidence="1">
    <location>
        <begin position="30"/>
        <end position="47"/>
    </location>
</feature>
<name>A0ABV0J4R3_9CYAN</name>
<dbReference type="InterPro" id="IPR007791">
    <property type="entry name" value="DjlA_N"/>
</dbReference>
<dbReference type="Pfam" id="PF05099">
    <property type="entry name" value="TerB"/>
    <property type="match status" value="1"/>
</dbReference>
<dbReference type="CDD" id="cd07177">
    <property type="entry name" value="terB_like"/>
    <property type="match status" value="1"/>
</dbReference>
<sequence>MDQSQISAETLELLCRITGQELQQDELNPLLVFLAALVTVLLGVMLVDRAIADAEKQELQQTLSSFLTLDDQTHELTQQLIAGVQRHQIYIIPNELLKLTMLLSKSEKVLLIGLGYKMAAADGEVDLRESMYLQAIASRLSLSTSEVAVLANGYSLEPDDLEALNTIKDLLVPEQYQLPLLVDIAKQFSTSLSASSQT</sequence>
<dbReference type="RefSeq" id="WP_190438819.1">
    <property type="nucleotide sequence ID" value="NZ_JAMPKM010000003.1"/>
</dbReference>
<gene>
    <name evidence="3" type="ORF">NC998_06660</name>
</gene>
<keyword evidence="1" id="KW-1133">Transmembrane helix</keyword>
<evidence type="ECO:0000256" key="1">
    <source>
        <dbReference type="SAM" id="Phobius"/>
    </source>
</evidence>
<comment type="caution">
    <text evidence="3">The sequence shown here is derived from an EMBL/GenBank/DDBJ whole genome shotgun (WGS) entry which is preliminary data.</text>
</comment>
<accession>A0ABV0J4R3</accession>
<dbReference type="Gene3D" id="1.10.3680.10">
    <property type="entry name" value="TerB-like"/>
    <property type="match status" value="1"/>
</dbReference>
<keyword evidence="1" id="KW-0472">Membrane</keyword>
<dbReference type="SUPFAM" id="SSF158682">
    <property type="entry name" value="TerB-like"/>
    <property type="match status" value="1"/>
</dbReference>
<dbReference type="Proteomes" id="UP001464891">
    <property type="component" value="Unassembled WGS sequence"/>
</dbReference>
<dbReference type="InterPro" id="IPR029024">
    <property type="entry name" value="TerB-like"/>
</dbReference>
<dbReference type="EMBL" id="JAMPKM010000003">
    <property type="protein sequence ID" value="MEP0816772.1"/>
    <property type="molecule type" value="Genomic_DNA"/>
</dbReference>
<evidence type="ECO:0000313" key="3">
    <source>
        <dbReference type="EMBL" id="MEP0816772.1"/>
    </source>
</evidence>
<protein>
    <submittedName>
        <fullName evidence="3">TerB family tellurite resistance protein</fullName>
    </submittedName>
</protein>
<feature type="domain" description="Co-chaperone DjlA N-terminal" evidence="2">
    <location>
        <begin position="36"/>
        <end position="148"/>
    </location>
</feature>
<keyword evidence="1" id="KW-0812">Transmembrane</keyword>
<organism evidence="3 4">
    <name type="scientific">Trichocoleus desertorum GB2-A4</name>
    <dbReference type="NCBI Taxonomy" id="2933944"/>
    <lineage>
        <taxon>Bacteria</taxon>
        <taxon>Bacillati</taxon>
        <taxon>Cyanobacteriota</taxon>
        <taxon>Cyanophyceae</taxon>
        <taxon>Leptolyngbyales</taxon>
        <taxon>Trichocoleusaceae</taxon>
        <taxon>Trichocoleus</taxon>
    </lineage>
</organism>